<keyword evidence="5" id="KW-1185">Reference proteome</keyword>
<accession>A0AAD9IS23</accession>
<dbReference type="Gene3D" id="2.60.120.260">
    <property type="entry name" value="Galactose-binding domain-like"/>
    <property type="match status" value="1"/>
</dbReference>
<dbReference type="InterPro" id="IPR008979">
    <property type="entry name" value="Galactose-bd-like_sf"/>
</dbReference>
<feature type="compositionally biased region" description="Polar residues" evidence="2">
    <location>
        <begin position="362"/>
        <end position="375"/>
    </location>
</feature>
<keyword evidence="3" id="KW-1133">Transmembrane helix</keyword>
<name>A0AAD9IS23_9ANNE</name>
<dbReference type="AlphaFoldDB" id="A0AAD9IS23"/>
<keyword evidence="1" id="KW-0245">EGF-like domain</keyword>
<feature type="non-terminal residue" evidence="4">
    <location>
        <position position="437"/>
    </location>
</feature>
<sequence>FSVIYSGYCLYSDDHNCAFQCHCAVDNECSGGTCPSGCTTSLPSGYTWSGPSCQIGNVGLYKSTNMTATPFYQKRYPATGALDGIIPDVINTHCAHLSNADGLPVEWWTDLGNVYKIYNITIYARKDDCTQCPVGVNCNDVTGCVTCHGSYQPDCIQKCEDGIYGTNCQDQCGQCKANTVCDRDNGTCHDGCQIWWTDIQCKTYIETPKNTHENLMLLNKTSDSIEIGWEHINGISVNLRGFYGYLIRYSIDLDDTNYTEVAPDTSSFINATLTYSNNGLPNISVTWQMISSIEPHCDNITGISLQYKLSTSTNVTSINLNPDVNMFLIVPDVEGQYDIKLIIENNKGYTSSSERRGIHVNAPTTDNNPQGQRSSPLSIPTIAGSLSVVVIVIIVVIVVGLLLWRRRKSNTRSSSTHYNNEGFQSDGIDNEDNMESK</sequence>
<gene>
    <name evidence="4" type="ORF">LSH36_1562g00028</name>
</gene>
<protein>
    <submittedName>
        <fullName evidence="4">Uncharacterized protein</fullName>
    </submittedName>
</protein>
<reference evidence="4" key="1">
    <citation type="journal article" date="2023" name="Mol. Biol. Evol.">
        <title>Third-Generation Sequencing Reveals the Adaptive Role of the Epigenome in Three Deep-Sea Polychaetes.</title>
        <authorList>
            <person name="Perez M."/>
            <person name="Aroh O."/>
            <person name="Sun Y."/>
            <person name="Lan Y."/>
            <person name="Juniper S.K."/>
            <person name="Young C.R."/>
            <person name="Angers B."/>
            <person name="Qian P.Y."/>
        </authorList>
    </citation>
    <scope>NUCLEOTIDE SEQUENCE</scope>
    <source>
        <strain evidence="4">P08H-3</strain>
    </source>
</reference>
<feature type="region of interest" description="Disordered" evidence="2">
    <location>
        <begin position="352"/>
        <end position="375"/>
    </location>
</feature>
<dbReference type="PANTHER" id="PTHR24043:SF8">
    <property type="entry name" value="EGF-LIKE DOMAIN-CONTAINING PROTEIN"/>
    <property type="match status" value="1"/>
</dbReference>
<feature type="region of interest" description="Disordered" evidence="2">
    <location>
        <begin position="412"/>
        <end position="437"/>
    </location>
</feature>
<comment type="caution">
    <text evidence="4">The sequence shown here is derived from an EMBL/GenBank/DDBJ whole genome shotgun (WGS) entry which is preliminary data.</text>
</comment>
<evidence type="ECO:0000256" key="1">
    <source>
        <dbReference type="ARBA" id="ARBA00022536"/>
    </source>
</evidence>
<evidence type="ECO:0000313" key="4">
    <source>
        <dbReference type="EMBL" id="KAK2139906.1"/>
    </source>
</evidence>
<feature type="compositionally biased region" description="Acidic residues" evidence="2">
    <location>
        <begin position="428"/>
        <end position="437"/>
    </location>
</feature>
<keyword evidence="3" id="KW-0472">Membrane</keyword>
<dbReference type="InterPro" id="IPR042635">
    <property type="entry name" value="MEGF10/SREC1/2-like"/>
</dbReference>
<keyword evidence="3" id="KW-0812">Transmembrane</keyword>
<evidence type="ECO:0000313" key="5">
    <source>
        <dbReference type="Proteomes" id="UP001208570"/>
    </source>
</evidence>
<evidence type="ECO:0000256" key="3">
    <source>
        <dbReference type="SAM" id="Phobius"/>
    </source>
</evidence>
<evidence type="ECO:0000256" key="2">
    <source>
        <dbReference type="SAM" id="MobiDB-lite"/>
    </source>
</evidence>
<proteinExistence type="predicted"/>
<feature type="transmembrane region" description="Helical" evidence="3">
    <location>
        <begin position="382"/>
        <end position="404"/>
    </location>
</feature>
<dbReference type="PANTHER" id="PTHR24043">
    <property type="entry name" value="SCAVENGER RECEPTOR CLASS F"/>
    <property type="match status" value="1"/>
</dbReference>
<organism evidence="4 5">
    <name type="scientific">Paralvinella palmiformis</name>
    <dbReference type="NCBI Taxonomy" id="53620"/>
    <lineage>
        <taxon>Eukaryota</taxon>
        <taxon>Metazoa</taxon>
        <taxon>Spiralia</taxon>
        <taxon>Lophotrochozoa</taxon>
        <taxon>Annelida</taxon>
        <taxon>Polychaeta</taxon>
        <taxon>Sedentaria</taxon>
        <taxon>Canalipalpata</taxon>
        <taxon>Terebellida</taxon>
        <taxon>Terebelliformia</taxon>
        <taxon>Alvinellidae</taxon>
        <taxon>Paralvinella</taxon>
    </lineage>
</organism>
<dbReference type="EMBL" id="JAODUP010001562">
    <property type="protein sequence ID" value="KAK2139906.1"/>
    <property type="molecule type" value="Genomic_DNA"/>
</dbReference>
<dbReference type="Proteomes" id="UP001208570">
    <property type="component" value="Unassembled WGS sequence"/>
</dbReference>
<dbReference type="GO" id="GO:0005044">
    <property type="term" value="F:scavenger receptor activity"/>
    <property type="evidence" value="ECO:0007669"/>
    <property type="project" value="InterPro"/>
</dbReference>
<dbReference type="SUPFAM" id="SSF49785">
    <property type="entry name" value="Galactose-binding domain-like"/>
    <property type="match status" value="1"/>
</dbReference>